<name>R9TPB6_9CAUD</name>
<feature type="compositionally biased region" description="Basic and acidic residues" evidence="1">
    <location>
        <begin position="75"/>
        <end position="97"/>
    </location>
</feature>
<protein>
    <submittedName>
        <fullName evidence="2">Uncharacterized protein</fullName>
    </submittedName>
</protein>
<dbReference type="EMBL" id="HQ317383">
    <property type="protein sequence ID" value="AGN33522.1"/>
    <property type="molecule type" value="Genomic_DNA"/>
</dbReference>
<proteinExistence type="predicted"/>
<evidence type="ECO:0000313" key="3">
    <source>
        <dbReference type="Proteomes" id="UP000204294"/>
    </source>
</evidence>
<evidence type="ECO:0000313" key="2">
    <source>
        <dbReference type="EMBL" id="AGN33522.1"/>
    </source>
</evidence>
<feature type="region of interest" description="Disordered" evidence="1">
    <location>
        <begin position="75"/>
        <end position="118"/>
    </location>
</feature>
<sequence length="118" mass="13996">MNYNYPLYAPWYNVELGKKTWGHTLSNLFKMINVTDHEDGSFTIEWDENDPQESIFNDWTKEDFIQFFQWAAKRESENSGEFTKKSQETDNNQEVKDLYVQATNEDTYGIEGDELTED</sequence>
<dbReference type="KEGG" id="vg:16045360"/>
<accession>R9TPB6</accession>
<dbReference type="OrthoDB" id="23771at10239"/>
<dbReference type="GeneID" id="16045360"/>
<dbReference type="Proteomes" id="UP000204294">
    <property type="component" value="Segment"/>
</dbReference>
<gene>
    <name evidence="2" type="ORF">SWYG_00010</name>
</gene>
<dbReference type="RefSeq" id="YP_008126336.1">
    <property type="nucleotide sequence ID" value="NC_021536.1"/>
</dbReference>
<organism evidence="2 3">
    <name type="scientific">Synechococcus phage S-IOM18</name>
    <dbReference type="NCBI Taxonomy" id="754039"/>
    <lineage>
        <taxon>Viruses</taxon>
        <taxon>Duplodnaviria</taxon>
        <taxon>Heunggongvirae</taxon>
        <taxon>Uroviricota</taxon>
        <taxon>Caudoviricetes</taxon>
        <taxon>Pantevenvirales</taxon>
        <taxon>Kyanoviridae</taxon>
        <taxon>Tefnutvirus</taxon>
        <taxon>Tefnutvirus siom18</taxon>
    </lineage>
</organism>
<evidence type="ECO:0000256" key="1">
    <source>
        <dbReference type="SAM" id="MobiDB-lite"/>
    </source>
</evidence>
<keyword evidence="3" id="KW-1185">Reference proteome</keyword>
<reference evidence="2 3" key="1">
    <citation type="submission" date="2010-09" db="EMBL/GenBank/DDBJ databases">
        <title>The Genome Sequence of Synechococcus phage S-IOM18.</title>
        <authorList>
            <consortium name="The Broad Institute Genome Sequencing Platform"/>
            <person name="Henn M.R."/>
            <person name="Clokie M."/>
            <person name="Levin J."/>
            <person name="Malboeuf C."/>
            <person name="Casali M."/>
            <person name="Russ C."/>
            <person name="Lennon N."/>
            <person name="Chapman S.B."/>
            <person name="Erlich R."/>
            <person name="Young S.K."/>
            <person name="Yandava C."/>
            <person name="Zeng Q."/>
            <person name="Fitzgerald M.F."/>
            <person name="Alvarado L."/>
            <person name="Anderson S."/>
            <person name="Berlin A."/>
            <person name="Chen Z."/>
            <person name="Freedman E."/>
            <person name="Gellesch M."/>
            <person name="Goldberg J."/>
            <person name="Green L."/>
            <person name="Griggs A."/>
            <person name="Gujja S."/>
            <person name="Heilman E.R."/>
            <person name="Heiman D."/>
            <person name="Hollinger A."/>
            <person name="Howarth C."/>
            <person name="Larson L."/>
            <person name="Mehta T."/>
            <person name="Neiman D."/>
            <person name="Pearson M."/>
            <person name="Roberts A."/>
            <person name="Ryan E."/>
            <person name="Saif S."/>
            <person name="Shea T."/>
            <person name="Shenoy N."/>
            <person name="Sisk P."/>
            <person name="Stolte C."/>
            <person name="Sykes S."/>
            <person name="White J."/>
            <person name="Haas B."/>
            <person name="Nusbaum C."/>
            <person name="Birren B."/>
        </authorList>
    </citation>
    <scope>NUCLEOTIDE SEQUENCE [LARGE SCALE GENOMIC DNA]</scope>
    <source>
        <strain evidence="2 3">S-IOM18</strain>
    </source>
</reference>